<keyword evidence="1" id="KW-0175">Coiled coil</keyword>
<gene>
    <name evidence="3" type="ORF">M6B38_193695</name>
</gene>
<keyword evidence="4" id="KW-1185">Reference proteome</keyword>
<dbReference type="InterPro" id="IPR037490">
    <property type="entry name" value="WAP"/>
</dbReference>
<evidence type="ECO:0000313" key="4">
    <source>
        <dbReference type="Proteomes" id="UP001140949"/>
    </source>
</evidence>
<dbReference type="Proteomes" id="UP001140949">
    <property type="component" value="Unassembled WGS sequence"/>
</dbReference>
<organism evidence="3 4">
    <name type="scientific">Iris pallida</name>
    <name type="common">Sweet iris</name>
    <dbReference type="NCBI Taxonomy" id="29817"/>
    <lineage>
        <taxon>Eukaryota</taxon>
        <taxon>Viridiplantae</taxon>
        <taxon>Streptophyta</taxon>
        <taxon>Embryophyta</taxon>
        <taxon>Tracheophyta</taxon>
        <taxon>Spermatophyta</taxon>
        <taxon>Magnoliopsida</taxon>
        <taxon>Liliopsida</taxon>
        <taxon>Asparagales</taxon>
        <taxon>Iridaceae</taxon>
        <taxon>Iridoideae</taxon>
        <taxon>Irideae</taxon>
        <taxon>Iris</taxon>
    </lineage>
</organism>
<reference evidence="3" key="2">
    <citation type="submission" date="2023-04" db="EMBL/GenBank/DDBJ databases">
        <authorList>
            <person name="Bruccoleri R.E."/>
            <person name="Oakeley E.J."/>
            <person name="Faust A.-M."/>
            <person name="Dessus-Babus S."/>
            <person name="Altorfer M."/>
            <person name="Burckhardt D."/>
            <person name="Oertli M."/>
            <person name="Naumann U."/>
            <person name="Petersen F."/>
            <person name="Wong J."/>
        </authorList>
    </citation>
    <scope>NUCLEOTIDE SEQUENCE</scope>
    <source>
        <strain evidence="3">GSM-AAB239-AS_SAM_17_03QT</strain>
        <tissue evidence="3">Leaf</tissue>
    </source>
</reference>
<evidence type="ECO:0000313" key="3">
    <source>
        <dbReference type="EMBL" id="KAJ6802130.1"/>
    </source>
</evidence>
<reference evidence="3" key="1">
    <citation type="journal article" date="2023" name="GigaByte">
        <title>Genome assembly of the bearded iris, Iris pallida Lam.</title>
        <authorList>
            <person name="Bruccoleri R.E."/>
            <person name="Oakeley E.J."/>
            <person name="Faust A.M.E."/>
            <person name="Altorfer M."/>
            <person name="Dessus-Babus S."/>
            <person name="Burckhardt D."/>
            <person name="Oertli M."/>
            <person name="Naumann U."/>
            <person name="Petersen F."/>
            <person name="Wong J."/>
        </authorList>
    </citation>
    <scope>NUCLEOTIDE SEQUENCE</scope>
    <source>
        <strain evidence="3">GSM-AAB239-AS_SAM_17_03QT</strain>
    </source>
</reference>
<name>A0AAX6EDU2_IRIPA</name>
<feature type="region of interest" description="Disordered" evidence="2">
    <location>
        <begin position="19"/>
        <end position="39"/>
    </location>
</feature>
<accession>A0AAX6EDU2</accession>
<protein>
    <submittedName>
        <fullName evidence="3">WPP domain-associated protein-like</fullName>
    </submittedName>
</protein>
<feature type="coiled-coil region" evidence="1">
    <location>
        <begin position="534"/>
        <end position="568"/>
    </location>
</feature>
<feature type="coiled-coil region" evidence="1">
    <location>
        <begin position="604"/>
        <end position="652"/>
    </location>
</feature>
<evidence type="ECO:0000256" key="1">
    <source>
        <dbReference type="SAM" id="Coils"/>
    </source>
</evidence>
<dbReference type="EMBL" id="JANAVB010037418">
    <property type="protein sequence ID" value="KAJ6802130.1"/>
    <property type="molecule type" value="Genomic_DNA"/>
</dbReference>
<dbReference type="PANTHER" id="PTHR33883">
    <property type="entry name" value="WPP DOMAIN-ASSOCIATED PROTEIN"/>
    <property type="match status" value="1"/>
</dbReference>
<evidence type="ECO:0000256" key="2">
    <source>
        <dbReference type="SAM" id="MobiDB-lite"/>
    </source>
</evidence>
<proteinExistence type="predicted"/>
<sequence>MEVTQLDSRSGLSVDGSLLTRFDDKSSPTPHSPCGDGEESILDEMDSYLEDLSARLSVSRMVNDSIIKGMVNAIDQEAAAKVALKEAEVAILKQKLQYYETHAANVSRNNSDLLVSEETMVTKPHLLQCYVQVGQEVDFVKKLNRLATREEQLQGLWQGILKDSVDEYQGQAEDQKRIGRVMVQTLIRDLQEEFETKISEQNSLISMTRKNWGEMVQEISTMRQELDVVYASLCSSELLASSHNTLECSEECNSGKRMDQSPWKVLGNHLPSTFNAKATTEDNHVLEKSKSLGSMLNDSPQLKSMTKEQLIAYFKTEMTKMKRQHDQALQEKTEELFSIKRELLNEKGSSPLHFRKDKDIELVRKKLLEFMKKLDEFLLAKRKMPVLHDDEDWSRSLKERIRTFLEIQWQKSFLADKEETRCAVLHASPLEADFVTEIEKLQLAMEEAKMETTIREYVYITLLNGFFGELERYEDFEMERKMKEDIYSFIYKAALGDILTGIKSTVAELYEEKNHINSILLEKEKTLCSEVKENGRLKEEIASLSTLLEEKEKLASDARFELTQQKEQFDSVCHKLGECRNRISEQEIIITNTKREFDLLIFKLEERIQQAHQSEVEISNLNQKFKIVSNALEEAERQKQILYIDIQEKQEKLVSVLTKEKDQNKKLEPIIVSMTELSKAIEDWESRLTESIEISESSMERLNSQFAQLMQHASLLQRQVLWYKQSFEKRCQDLQKAETEVDLLGDEVDVLLGLLEKIYMALDHYSPVLQHYPGVVEILKLISMEMKGEHGKLA</sequence>
<comment type="caution">
    <text evidence="3">The sequence shown here is derived from an EMBL/GenBank/DDBJ whole genome shotgun (WGS) entry which is preliminary data.</text>
</comment>
<dbReference type="AlphaFoldDB" id="A0AAX6EDU2"/>
<dbReference type="PANTHER" id="PTHR33883:SF10">
    <property type="entry name" value="WPP DOMAIN-ASSOCIATED PROTEIN"/>
    <property type="match status" value="1"/>
</dbReference>